<keyword evidence="2" id="KW-1185">Reference proteome</keyword>
<evidence type="ECO:0000313" key="1">
    <source>
        <dbReference type="EMBL" id="MBA0836973.1"/>
    </source>
</evidence>
<evidence type="ECO:0000313" key="2">
    <source>
        <dbReference type="Proteomes" id="UP000593575"/>
    </source>
</evidence>
<proteinExistence type="predicted"/>
<name>A0A7J9JS18_9ROSI</name>
<dbReference type="AlphaFoldDB" id="A0A7J9JS18"/>
<dbReference type="Proteomes" id="UP000593575">
    <property type="component" value="Unassembled WGS sequence"/>
</dbReference>
<reference evidence="1 2" key="1">
    <citation type="journal article" date="2019" name="Genome Biol. Evol.">
        <title>Insights into the evolution of the New World diploid cottons (Gossypium, subgenus Houzingenia) based on genome sequencing.</title>
        <authorList>
            <person name="Grover C.E."/>
            <person name="Arick M.A. 2nd"/>
            <person name="Thrash A."/>
            <person name="Conover J.L."/>
            <person name="Sanders W.S."/>
            <person name="Peterson D.G."/>
            <person name="Frelichowski J.E."/>
            <person name="Scheffler J.A."/>
            <person name="Scheffler B.E."/>
            <person name="Wendel J.F."/>
        </authorList>
    </citation>
    <scope>NUCLEOTIDE SEQUENCE [LARGE SCALE GENOMIC DNA]</scope>
    <source>
        <strain evidence="1">6</strain>
        <tissue evidence="1">Leaf</tissue>
    </source>
</reference>
<dbReference type="EMBL" id="JABFAE010000009">
    <property type="protein sequence ID" value="MBA0836973.1"/>
    <property type="molecule type" value="Genomic_DNA"/>
</dbReference>
<accession>A0A7J9JS18</accession>
<organism evidence="1 2">
    <name type="scientific">Gossypium armourianum</name>
    <dbReference type="NCBI Taxonomy" id="34283"/>
    <lineage>
        <taxon>Eukaryota</taxon>
        <taxon>Viridiplantae</taxon>
        <taxon>Streptophyta</taxon>
        <taxon>Embryophyta</taxon>
        <taxon>Tracheophyta</taxon>
        <taxon>Spermatophyta</taxon>
        <taxon>Magnoliopsida</taxon>
        <taxon>eudicotyledons</taxon>
        <taxon>Gunneridae</taxon>
        <taxon>Pentapetalae</taxon>
        <taxon>rosids</taxon>
        <taxon>malvids</taxon>
        <taxon>Malvales</taxon>
        <taxon>Malvaceae</taxon>
        <taxon>Malvoideae</taxon>
        <taxon>Gossypium</taxon>
    </lineage>
</organism>
<protein>
    <submittedName>
        <fullName evidence="1">Uncharacterized protein</fullName>
    </submittedName>
</protein>
<comment type="caution">
    <text evidence="1">The sequence shown here is derived from an EMBL/GenBank/DDBJ whole genome shotgun (WGS) entry which is preliminary data.</text>
</comment>
<sequence length="44" mass="5152">MARPSKNQNVEGSGLHFLSMPWKGWRIWHSSQMQSACTLWRAHI</sequence>
<gene>
    <name evidence="1" type="ORF">Goarm_009160</name>
</gene>